<evidence type="ECO:0000313" key="2">
    <source>
        <dbReference type="Proteomes" id="UP000437862"/>
    </source>
</evidence>
<accession>A0ABX6FSN4</accession>
<evidence type="ECO:0000313" key="1">
    <source>
        <dbReference type="EMBL" id="QGZ39547.1"/>
    </source>
</evidence>
<organism evidence="1 2">
    <name type="scientific">Pseudoduganella flava</name>
    <dbReference type="NCBI Taxonomy" id="871742"/>
    <lineage>
        <taxon>Bacteria</taxon>
        <taxon>Pseudomonadati</taxon>
        <taxon>Pseudomonadota</taxon>
        <taxon>Betaproteobacteria</taxon>
        <taxon>Burkholderiales</taxon>
        <taxon>Oxalobacteraceae</taxon>
        <taxon>Telluria group</taxon>
        <taxon>Pseudoduganella</taxon>
    </lineage>
</organism>
<proteinExistence type="predicted"/>
<protein>
    <submittedName>
        <fullName evidence="1">Uncharacterized protein</fullName>
    </submittedName>
</protein>
<gene>
    <name evidence="1" type="ORF">GO485_11145</name>
</gene>
<dbReference type="Proteomes" id="UP000437862">
    <property type="component" value="Chromosome"/>
</dbReference>
<name>A0ABX6FSN4_9BURK</name>
<reference evidence="1 2" key="1">
    <citation type="submission" date="2019-12" db="EMBL/GenBank/DDBJ databases">
        <title>Draft Genome Sequences of Six Type Strains of the Genus Massilia.</title>
        <authorList>
            <person name="Miess H."/>
            <person name="Frediansyah A."/>
            <person name="Goeker M."/>
            <person name="Gross H."/>
        </authorList>
    </citation>
    <scope>NUCLEOTIDE SEQUENCE [LARGE SCALE GENOMIC DNA]</scope>
    <source>
        <strain evidence="1 2">DSM 26639</strain>
    </source>
</reference>
<dbReference type="RefSeq" id="WP_145874238.1">
    <property type="nucleotide sequence ID" value="NZ_CP046904.1"/>
</dbReference>
<sequence length="104" mass="11971">MPEKRLIDVGEAKQLVLEDLKSFVKDYPIDQNCLREDYLEASRCWMFFLTPEVLKQVAGPLIADLTFVVSKHGELRCFPGLSGTAEFLSDYVRKMSDHFREQGL</sequence>
<dbReference type="EMBL" id="CP046904">
    <property type="protein sequence ID" value="QGZ39547.1"/>
    <property type="molecule type" value="Genomic_DNA"/>
</dbReference>
<keyword evidence="2" id="KW-1185">Reference proteome</keyword>